<protein>
    <submittedName>
        <fullName evidence="10">Polar amino acid transport system ATP-binding protein</fullName>
    </submittedName>
</protein>
<evidence type="ECO:0000256" key="8">
    <source>
        <dbReference type="ARBA" id="ARBA00023136"/>
    </source>
</evidence>
<evidence type="ECO:0000259" key="9">
    <source>
        <dbReference type="PROSITE" id="PS50893"/>
    </source>
</evidence>
<keyword evidence="11" id="KW-1185">Reference proteome</keyword>
<dbReference type="Pfam" id="PF00005">
    <property type="entry name" value="ABC_tran"/>
    <property type="match status" value="1"/>
</dbReference>
<keyword evidence="6 10" id="KW-0067">ATP-binding</keyword>
<comment type="similarity">
    <text evidence="2">Belongs to the ABC transporter superfamily.</text>
</comment>
<dbReference type="Gene3D" id="3.40.50.300">
    <property type="entry name" value="P-loop containing nucleotide triphosphate hydrolases"/>
    <property type="match status" value="1"/>
</dbReference>
<evidence type="ECO:0000256" key="6">
    <source>
        <dbReference type="ARBA" id="ARBA00022840"/>
    </source>
</evidence>
<evidence type="ECO:0000313" key="11">
    <source>
        <dbReference type="Proteomes" id="UP001230207"/>
    </source>
</evidence>
<organism evidence="10 11">
    <name type="scientific">Pararhizobium capsulatum DSM 1112</name>
    <dbReference type="NCBI Taxonomy" id="1121113"/>
    <lineage>
        <taxon>Bacteria</taxon>
        <taxon>Pseudomonadati</taxon>
        <taxon>Pseudomonadota</taxon>
        <taxon>Alphaproteobacteria</taxon>
        <taxon>Hyphomicrobiales</taxon>
        <taxon>Rhizobiaceae</taxon>
        <taxon>Rhizobium/Agrobacterium group</taxon>
        <taxon>Pararhizobium</taxon>
    </lineage>
</organism>
<feature type="domain" description="ABC transporter" evidence="9">
    <location>
        <begin position="5"/>
        <end position="239"/>
    </location>
</feature>
<dbReference type="PANTHER" id="PTHR43166:SF9">
    <property type="entry name" value="GLUTAMATE_ASPARTATE IMPORT ATP-BINDING PROTEIN GLTL"/>
    <property type="match status" value="1"/>
</dbReference>
<evidence type="ECO:0000313" key="10">
    <source>
        <dbReference type="EMBL" id="MDQ0323962.1"/>
    </source>
</evidence>
<dbReference type="PIRSF" id="PIRSF039085">
    <property type="entry name" value="ABC_ATPase_HisP"/>
    <property type="match status" value="1"/>
</dbReference>
<dbReference type="Proteomes" id="UP001230207">
    <property type="component" value="Unassembled WGS sequence"/>
</dbReference>
<sequence length="249" mass="27211">MSAFIEIKDVRKSYGTMPVLKGINLSVAAHEVICLIGASGSGKSTLLRCMNGLETINEGQIVLDGDIVTGDGVDLVHLRRRVGMIFQSFNLFPHLTVLENVTLAPVTSNKMSRAAASEEAMAMLKRVGLDARAHYRPDQLSGGQQQRVAIVRAMLMHPSVLLMDEITSALDPALVREVLDLVRELARSGMTILMATHEMAFAREVSSRVCFLHQGILVEQGTPEQIFGSPQMNETQEFLRAQIKGQIAA</sequence>
<dbReference type="InterPro" id="IPR030679">
    <property type="entry name" value="ABC_ATPase_HisP-typ"/>
</dbReference>
<dbReference type="SUPFAM" id="SSF52540">
    <property type="entry name" value="P-loop containing nucleoside triphosphate hydrolases"/>
    <property type="match status" value="1"/>
</dbReference>
<comment type="subcellular location">
    <subcellularLocation>
        <location evidence="1">Cell membrane</location>
        <topology evidence="1">Peripheral membrane protein</topology>
    </subcellularLocation>
</comment>
<dbReference type="InterPro" id="IPR027417">
    <property type="entry name" value="P-loop_NTPase"/>
</dbReference>
<evidence type="ECO:0000256" key="1">
    <source>
        <dbReference type="ARBA" id="ARBA00004202"/>
    </source>
</evidence>
<gene>
    <name evidence="10" type="ORF">QO002_006169</name>
</gene>
<reference evidence="10 11" key="1">
    <citation type="submission" date="2023-07" db="EMBL/GenBank/DDBJ databases">
        <title>Genomic Encyclopedia of Type Strains, Phase IV (KMG-IV): sequencing the most valuable type-strain genomes for metagenomic binning, comparative biology and taxonomic classification.</title>
        <authorList>
            <person name="Goeker M."/>
        </authorList>
    </citation>
    <scope>NUCLEOTIDE SEQUENCE [LARGE SCALE GENOMIC DNA]</scope>
    <source>
        <strain evidence="10 11">DSM 1112</strain>
    </source>
</reference>
<keyword evidence="8" id="KW-0472">Membrane</keyword>
<evidence type="ECO:0000256" key="4">
    <source>
        <dbReference type="ARBA" id="ARBA00022475"/>
    </source>
</evidence>
<keyword evidence="7" id="KW-0029">Amino-acid transport</keyword>
<keyword evidence="5" id="KW-0547">Nucleotide-binding</keyword>
<dbReference type="PROSITE" id="PS00211">
    <property type="entry name" value="ABC_TRANSPORTER_1"/>
    <property type="match status" value="1"/>
</dbReference>
<comment type="caution">
    <text evidence="10">The sequence shown here is derived from an EMBL/GenBank/DDBJ whole genome shotgun (WGS) entry which is preliminary data.</text>
</comment>
<dbReference type="InterPro" id="IPR050086">
    <property type="entry name" value="MetN_ABC_transporter-like"/>
</dbReference>
<keyword evidence="3" id="KW-0813">Transport</keyword>
<dbReference type="RefSeq" id="WP_307237139.1">
    <property type="nucleotide sequence ID" value="NZ_JAUSVF010000006.1"/>
</dbReference>
<keyword evidence="4" id="KW-1003">Cell membrane</keyword>
<dbReference type="InterPro" id="IPR017871">
    <property type="entry name" value="ABC_transporter-like_CS"/>
</dbReference>
<evidence type="ECO:0000256" key="3">
    <source>
        <dbReference type="ARBA" id="ARBA00022448"/>
    </source>
</evidence>
<dbReference type="InterPro" id="IPR003593">
    <property type="entry name" value="AAA+_ATPase"/>
</dbReference>
<accession>A0ABU0C4F1</accession>
<dbReference type="SMART" id="SM00382">
    <property type="entry name" value="AAA"/>
    <property type="match status" value="1"/>
</dbReference>
<evidence type="ECO:0000256" key="5">
    <source>
        <dbReference type="ARBA" id="ARBA00022741"/>
    </source>
</evidence>
<dbReference type="PROSITE" id="PS50893">
    <property type="entry name" value="ABC_TRANSPORTER_2"/>
    <property type="match status" value="1"/>
</dbReference>
<evidence type="ECO:0000256" key="2">
    <source>
        <dbReference type="ARBA" id="ARBA00005417"/>
    </source>
</evidence>
<name>A0ABU0C4F1_9HYPH</name>
<dbReference type="InterPro" id="IPR003439">
    <property type="entry name" value="ABC_transporter-like_ATP-bd"/>
</dbReference>
<dbReference type="EMBL" id="JAUSVF010000006">
    <property type="protein sequence ID" value="MDQ0323962.1"/>
    <property type="molecule type" value="Genomic_DNA"/>
</dbReference>
<dbReference type="PANTHER" id="PTHR43166">
    <property type="entry name" value="AMINO ACID IMPORT ATP-BINDING PROTEIN"/>
    <property type="match status" value="1"/>
</dbReference>
<evidence type="ECO:0000256" key="7">
    <source>
        <dbReference type="ARBA" id="ARBA00022970"/>
    </source>
</evidence>
<proteinExistence type="inferred from homology"/>
<dbReference type="GO" id="GO:0005524">
    <property type="term" value="F:ATP binding"/>
    <property type="evidence" value="ECO:0007669"/>
    <property type="project" value="UniProtKB-KW"/>
</dbReference>